<evidence type="ECO:0000256" key="9">
    <source>
        <dbReference type="ARBA" id="ARBA00023163"/>
    </source>
</evidence>
<feature type="region of interest" description="Disordered" evidence="12">
    <location>
        <begin position="83"/>
        <end position="119"/>
    </location>
</feature>
<evidence type="ECO:0000256" key="5">
    <source>
        <dbReference type="ARBA" id="ARBA00022771"/>
    </source>
</evidence>
<keyword evidence="7" id="KW-0805">Transcription regulation</keyword>
<dbReference type="SMART" id="SM00355">
    <property type="entry name" value="ZnF_C2H2"/>
    <property type="match status" value="2"/>
</dbReference>
<keyword evidence="3" id="KW-0479">Metal-binding</keyword>
<dbReference type="PANTHER" id="PTHR24408">
    <property type="entry name" value="ZINC FINGER PROTEIN"/>
    <property type="match status" value="1"/>
</dbReference>
<dbReference type="Gene3D" id="3.30.160.60">
    <property type="entry name" value="Classic Zinc Finger"/>
    <property type="match status" value="2"/>
</dbReference>
<dbReference type="PROSITE" id="PS50157">
    <property type="entry name" value="ZINC_FINGER_C2H2_2"/>
    <property type="match status" value="2"/>
</dbReference>
<protein>
    <submittedName>
        <fullName evidence="14">Zinc finger protein 394</fullName>
    </submittedName>
</protein>
<evidence type="ECO:0000313" key="14">
    <source>
        <dbReference type="EMBL" id="RKF54645.1"/>
    </source>
</evidence>
<dbReference type="PANTHER" id="PTHR24408:SF58">
    <property type="entry name" value="TRANSCRIPTION FACTOR (TFIIIA), PUTATIVE (AFU_ORTHOLOGUE AFUA_1G05150)-RELATED"/>
    <property type="match status" value="1"/>
</dbReference>
<dbReference type="GO" id="GO:0000981">
    <property type="term" value="F:DNA-binding transcription factor activity, RNA polymerase II-specific"/>
    <property type="evidence" value="ECO:0007669"/>
    <property type="project" value="TreeGrafter"/>
</dbReference>
<dbReference type="InterPro" id="IPR036236">
    <property type="entry name" value="Znf_C2H2_sf"/>
</dbReference>
<dbReference type="AlphaFoldDB" id="A0A420HB60"/>
<evidence type="ECO:0000256" key="3">
    <source>
        <dbReference type="ARBA" id="ARBA00022723"/>
    </source>
</evidence>
<reference evidence="14 15" key="1">
    <citation type="journal article" date="2018" name="BMC Genomics">
        <title>Comparative genome analyses reveal sequence features reflecting distinct modes of host-adaptation between dicot and monocot powdery mildew.</title>
        <authorList>
            <person name="Wu Y."/>
            <person name="Ma X."/>
            <person name="Pan Z."/>
            <person name="Kale S.D."/>
            <person name="Song Y."/>
            <person name="King H."/>
            <person name="Zhang Q."/>
            <person name="Presley C."/>
            <person name="Deng X."/>
            <person name="Wei C.I."/>
            <person name="Xiao S."/>
        </authorList>
    </citation>
    <scope>NUCLEOTIDE SEQUENCE [LARGE SCALE GENOMIC DNA]</scope>
    <source>
        <strain evidence="14">UMSG3</strain>
    </source>
</reference>
<organism evidence="14 15">
    <name type="scientific">Golovinomyces cichoracearum</name>
    <dbReference type="NCBI Taxonomy" id="62708"/>
    <lineage>
        <taxon>Eukaryota</taxon>
        <taxon>Fungi</taxon>
        <taxon>Dikarya</taxon>
        <taxon>Ascomycota</taxon>
        <taxon>Pezizomycotina</taxon>
        <taxon>Leotiomycetes</taxon>
        <taxon>Erysiphales</taxon>
        <taxon>Erysiphaceae</taxon>
        <taxon>Golovinomyces</taxon>
    </lineage>
</organism>
<feature type="region of interest" description="Disordered" evidence="12">
    <location>
        <begin position="284"/>
        <end position="304"/>
    </location>
</feature>
<evidence type="ECO:0000259" key="13">
    <source>
        <dbReference type="PROSITE" id="PS50157"/>
    </source>
</evidence>
<keyword evidence="8" id="KW-0238">DNA-binding</keyword>
<evidence type="ECO:0000256" key="11">
    <source>
        <dbReference type="PROSITE-ProRule" id="PRU00042"/>
    </source>
</evidence>
<evidence type="ECO:0000313" key="15">
    <source>
        <dbReference type="Proteomes" id="UP000283383"/>
    </source>
</evidence>
<dbReference type="PROSITE" id="PS00028">
    <property type="entry name" value="ZINC_FINGER_C2H2_1"/>
    <property type="match status" value="1"/>
</dbReference>
<dbReference type="Pfam" id="PF00096">
    <property type="entry name" value="zf-C2H2"/>
    <property type="match status" value="2"/>
</dbReference>
<dbReference type="GO" id="GO:0008270">
    <property type="term" value="F:zinc ion binding"/>
    <property type="evidence" value="ECO:0007669"/>
    <property type="project" value="UniProtKB-KW"/>
</dbReference>
<keyword evidence="4" id="KW-0677">Repeat</keyword>
<dbReference type="GO" id="GO:0043565">
    <property type="term" value="F:sequence-specific DNA binding"/>
    <property type="evidence" value="ECO:0007669"/>
    <property type="project" value="TreeGrafter"/>
</dbReference>
<evidence type="ECO:0000256" key="7">
    <source>
        <dbReference type="ARBA" id="ARBA00023015"/>
    </source>
</evidence>
<dbReference type="EMBL" id="MCBQ01020788">
    <property type="protein sequence ID" value="RKF54645.1"/>
    <property type="molecule type" value="Genomic_DNA"/>
</dbReference>
<name>A0A420HB60_9PEZI</name>
<evidence type="ECO:0000256" key="8">
    <source>
        <dbReference type="ARBA" id="ARBA00023125"/>
    </source>
</evidence>
<keyword evidence="9" id="KW-0804">Transcription</keyword>
<dbReference type="InterPro" id="IPR013087">
    <property type="entry name" value="Znf_C2H2_type"/>
</dbReference>
<comment type="similarity">
    <text evidence="2">Belongs to the krueppel C2H2-type zinc-finger protein family.</text>
</comment>
<dbReference type="FunFam" id="3.30.160.60:FF:001156">
    <property type="entry name" value="Zinc finger protein 407"/>
    <property type="match status" value="1"/>
</dbReference>
<feature type="domain" description="C2H2-type" evidence="13">
    <location>
        <begin position="229"/>
        <end position="256"/>
    </location>
</feature>
<feature type="domain" description="C2H2-type" evidence="13">
    <location>
        <begin position="257"/>
        <end position="275"/>
    </location>
</feature>
<gene>
    <name evidence="14" type="ORF">GcM3_207016</name>
</gene>
<evidence type="ECO:0000256" key="10">
    <source>
        <dbReference type="ARBA" id="ARBA00023242"/>
    </source>
</evidence>
<feature type="compositionally biased region" description="Low complexity" evidence="12">
    <location>
        <begin position="83"/>
        <end position="92"/>
    </location>
</feature>
<proteinExistence type="inferred from homology"/>
<dbReference type="Proteomes" id="UP000283383">
    <property type="component" value="Unassembled WGS sequence"/>
</dbReference>
<evidence type="ECO:0000256" key="1">
    <source>
        <dbReference type="ARBA" id="ARBA00004123"/>
    </source>
</evidence>
<keyword evidence="15" id="KW-1185">Reference proteome</keyword>
<feature type="region of interest" description="Disordered" evidence="12">
    <location>
        <begin position="1"/>
        <end position="21"/>
    </location>
</feature>
<dbReference type="GO" id="GO:0005634">
    <property type="term" value="C:nucleus"/>
    <property type="evidence" value="ECO:0007669"/>
    <property type="project" value="UniProtKB-SubCell"/>
</dbReference>
<keyword evidence="5 11" id="KW-0863">Zinc-finger</keyword>
<dbReference type="FunFam" id="3.30.160.60:FF:000100">
    <property type="entry name" value="Zinc finger 45-like"/>
    <property type="match status" value="1"/>
</dbReference>
<keyword evidence="6" id="KW-0862">Zinc</keyword>
<evidence type="ECO:0000256" key="4">
    <source>
        <dbReference type="ARBA" id="ARBA00022737"/>
    </source>
</evidence>
<comment type="caution">
    <text evidence="14">The sequence shown here is derived from an EMBL/GenBank/DDBJ whole genome shotgun (WGS) entry which is preliminary data.</text>
</comment>
<evidence type="ECO:0000256" key="6">
    <source>
        <dbReference type="ARBA" id="ARBA00022833"/>
    </source>
</evidence>
<keyword evidence="10" id="KW-0539">Nucleus</keyword>
<sequence>MPYWTPTSQSPSEPYQSEPSVAPSYGAEYNFLGRHSYSPVASEGVMVSHCNLPPYANHISLSGPREDHHQLSLQHHQYHQQHITHTQQPHTLAPQGPLHASDSYGGRSPVSPIPYSPNSSLHQNAVQVYSPVQSSHQGDSMNLNRISPVSGRDQENLNMAPQTSYQRPFGGYTLPAMAGPLIPQVQSSDEHISMMNSNMPIDSYSQNIIEPSLYEPNHIQPQVQSDRPFKCDQCPQSFNRNHDLKRHKRIHLAVKPFPCLNCEKSFSRKDALKRHILVKSCGGGIKSESSHESDSNLTPKIYDE</sequence>
<comment type="subcellular location">
    <subcellularLocation>
        <location evidence="1">Nucleus</location>
    </subcellularLocation>
</comment>
<evidence type="ECO:0000256" key="2">
    <source>
        <dbReference type="ARBA" id="ARBA00006991"/>
    </source>
</evidence>
<dbReference type="STRING" id="62708.A0A420HB60"/>
<evidence type="ECO:0000256" key="12">
    <source>
        <dbReference type="SAM" id="MobiDB-lite"/>
    </source>
</evidence>
<feature type="compositionally biased region" description="Low complexity" evidence="12">
    <location>
        <begin position="1"/>
        <end position="20"/>
    </location>
</feature>
<dbReference type="SUPFAM" id="SSF57667">
    <property type="entry name" value="beta-beta-alpha zinc fingers"/>
    <property type="match status" value="1"/>
</dbReference>
<accession>A0A420HB60</accession>